<proteinExistence type="inferred from homology"/>
<accession>A0A4R2BCE4</accession>
<evidence type="ECO:0000313" key="10">
    <source>
        <dbReference type="Proteomes" id="UP000295689"/>
    </source>
</evidence>
<feature type="transmembrane region" description="Helical" evidence="7">
    <location>
        <begin position="84"/>
        <end position="107"/>
    </location>
</feature>
<evidence type="ECO:0000256" key="7">
    <source>
        <dbReference type="SAM" id="Phobius"/>
    </source>
</evidence>
<keyword evidence="4 7" id="KW-0812">Transmembrane</keyword>
<dbReference type="InterPro" id="IPR023090">
    <property type="entry name" value="UPF0702_alpha/beta_dom_sf"/>
</dbReference>
<evidence type="ECO:0000256" key="5">
    <source>
        <dbReference type="ARBA" id="ARBA00022989"/>
    </source>
</evidence>
<dbReference type="PANTHER" id="PTHR34582">
    <property type="entry name" value="UPF0702 TRANSMEMBRANE PROTEIN YCAP"/>
    <property type="match status" value="1"/>
</dbReference>
<dbReference type="Gene3D" id="3.30.240.20">
    <property type="entry name" value="bsu07140 like domains"/>
    <property type="match status" value="2"/>
</dbReference>
<name>A0A4R2BCE4_9BACI</name>
<dbReference type="Proteomes" id="UP000295689">
    <property type="component" value="Unassembled WGS sequence"/>
</dbReference>
<feature type="domain" description="YetF C-terminal" evidence="8">
    <location>
        <begin position="108"/>
        <end position="227"/>
    </location>
</feature>
<comment type="caution">
    <text evidence="9">The sequence shown here is derived from an EMBL/GenBank/DDBJ whole genome shotgun (WGS) entry which is preliminary data.</text>
</comment>
<dbReference type="PANTHER" id="PTHR34582:SF6">
    <property type="entry name" value="UPF0702 TRANSMEMBRANE PROTEIN YCAP"/>
    <property type="match status" value="1"/>
</dbReference>
<evidence type="ECO:0000313" key="9">
    <source>
        <dbReference type="EMBL" id="TCN24588.1"/>
    </source>
</evidence>
<keyword evidence="6 7" id="KW-0472">Membrane</keyword>
<evidence type="ECO:0000256" key="6">
    <source>
        <dbReference type="ARBA" id="ARBA00023136"/>
    </source>
</evidence>
<feature type="transmembrane region" description="Helical" evidence="7">
    <location>
        <begin position="33"/>
        <end position="52"/>
    </location>
</feature>
<keyword evidence="10" id="KW-1185">Reference proteome</keyword>
<evidence type="ECO:0000256" key="2">
    <source>
        <dbReference type="ARBA" id="ARBA00006448"/>
    </source>
</evidence>
<evidence type="ECO:0000259" key="8">
    <source>
        <dbReference type="Pfam" id="PF04239"/>
    </source>
</evidence>
<reference evidence="9 10" key="1">
    <citation type="journal article" date="2015" name="Stand. Genomic Sci.">
        <title>Genomic Encyclopedia of Bacterial and Archaeal Type Strains, Phase III: the genomes of soil and plant-associated and newly described type strains.</title>
        <authorList>
            <person name="Whitman W.B."/>
            <person name="Woyke T."/>
            <person name="Klenk H.P."/>
            <person name="Zhou Y."/>
            <person name="Lilburn T.G."/>
            <person name="Beck B.J."/>
            <person name="De Vos P."/>
            <person name="Vandamme P."/>
            <person name="Eisen J.A."/>
            <person name="Garrity G."/>
            <person name="Hugenholtz P."/>
            <person name="Kyrpides N.C."/>
        </authorList>
    </citation>
    <scope>NUCLEOTIDE SEQUENCE [LARGE SCALE GENOMIC DNA]</scope>
    <source>
        <strain evidence="9 10">CV53</strain>
    </source>
</reference>
<dbReference type="AlphaFoldDB" id="A0A4R2BCE4"/>
<comment type="subcellular location">
    <subcellularLocation>
        <location evidence="1">Cell membrane</location>
        <topology evidence="1">Multi-pass membrane protein</topology>
    </subcellularLocation>
</comment>
<sequence>MDLKVIFYCQVQKAIYQKRVQGGGANIGPYAEIIFRTLLLYILILVIFRLMGKREIGELSLLDLVVFIMIAEMAAMAIDNTQEPLFHSLLPMLLLVAIQILLAFVSLKSKRFRDMMDGQPSIIINKGRIDEYEMRKQRYNFDDLLLQLREEGIINIADVKYAILEPSGKLSVFKKGESSDITLPLIIDGVIQEENLAKIKKTNLWLRQELHARGYRDIRQISFCNYDKKKLFIDMKDEM</sequence>
<keyword evidence="5 7" id="KW-1133">Transmembrane helix</keyword>
<protein>
    <submittedName>
        <fullName evidence="9">Uncharacterized membrane protein YcaP (DUF421 family)</fullName>
    </submittedName>
</protein>
<dbReference type="GO" id="GO:0005886">
    <property type="term" value="C:plasma membrane"/>
    <property type="evidence" value="ECO:0007669"/>
    <property type="project" value="UniProtKB-SubCell"/>
</dbReference>
<dbReference type="InterPro" id="IPR007353">
    <property type="entry name" value="DUF421"/>
</dbReference>
<evidence type="ECO:0000256" key="1">
    <source>
        <dbReference type="ARBA" id="ARBA00004651"/>
    </source>
</evidence>
<comment type="similarity">
    <text evidence="2">Belongs to the UPF0702 family.</text>
</comment>
<keyword evidence="3" id="KW-1003">Cell membrane</keyword>
<evidence type="ECO:0000256" key="4">
    <source>
        <dbReference type="ARBA" id="ARBA00022692"/>
    </source>
</evidence>
<gene>
    <name evidence="9" type="ORF">EV146_107293</name>
</gene>
<organism evidence="9 10">
    <name type="scientific">Mesobacillus foraminis</name>
    <dbReference type="NCBI Taxonomy" id="279826"/>
    <lineage>
        <taxon>Bacteria</taxon>
        <taxon>Bacillati</taxon>
        <taxon>Bacillota</taxon>
        <taxon>Bacilli</taxon>
        <taxon>Bacillales</taxon>
        <taxon>Bacillaceae</taxon>
        <taxon>Mesobacillus</taxon>
    </lineage>
</organism>
<feature type="transmembrane region" description="Helical" evidence="7">
    <location>
        <begin position="59"/>
        <end position="78"/>
    </location>
</feature>
<dbReference type="EMBL" id="SLVV01000007">
    <property type="protein sequence ID" value="TCN24588.1"/>
    <property type="molecule type" value="Genomic_DNA"/>
</dbReference>
<evidence type="ECO:0000256" key="3">
    <source>
        <dbReference type="ARBA" id="ARBA00022475"/>
    </source>
</evidence>
<dbReference type="Pfam" id="PF04239">
    <property type="entry name" value="DUF421"/>
    <property type="match status" value="1"/>
</dbReference>